<sequence>MERVAGMIPVGDRSGMVKHYIRRIVRFWKVVWWFIVSSIRVHRDQKGRSGWDAVACSARHAREWARGSARIFNFEIEVHGDPQQFPGGLIVSNHQGYLDILTHAAIFPIRFAPKMEMRKWPVLGPFVAQSRPIWINRTSRQKSKEAADEMIATLEHKINLLVYPEGTSTDGEHGLLPFKSTPFEAAVEAGCRIQPLLTFFSSGDPNAYPLAWFGHAALFPHIWRILGLSHVKADVYILPVVEPVPGENRKELAARVHELMCAEYKRIKGHDET</sequence>
<dbReference type="AlphaFoldDB" id="A0A844G7F6"/>
<comment type="caution">
    <text evidence="7">The sequence shown here is derived from an EMBL/GenBank/DDBJ whole genome shotgun (WGS) entry which is preliminary data.</text>
</comment>
<keyword evidence="8" id="KW-1185">Reference proteome</keyword>
<keyword evidence="5 7" id="KW-0012">Acyltransferase</keyword>
<accession>A0A844G7F6</accession>
<dbReference type="SMART" id="SM00563">
    <property type="entry name" value="PlsC"/>
    <property type="match status" value="1"/>
</dbReference>
<feature type="domain" description="Phospholipid/glycerol acyltransferase" evidence="6">
    <location>
        <begin position="88"/>
        <end position="201"/>
    </location>
</feature>
<organism evidence="7 8">
    <name type="scientific">Victivallis lenta</name>
    <dbReference type="NCBI Taxonomy" id="2606640"/>
    <lineage>
        <taxon>Bacteria</taxon>
        <taxon>Pseudomonadati</taxon>
        <taxon>Lentisphaerota</taxon>
        <taxon>Lentisphaeria</taxon>
        <taxon>Victivallales</taxon>
        <taxon>Victivallaceae</taxon>
        <taxon>Victivallis</taxon>
    </lineage>
</organism>
<dbReference type="Pfam" id="PF01553">
    <property type="entry name" value="Acyltransferase"/>
    <property type="match status" value="1"/>
</dbReference>
<evidence type="ECO:0000313" key="8">
    <source>
        <dbReference type="Proteomes" id="UP000435649"/>
    </source>
</evidence>
<dbReference type="EMBL" id="VUNS01000025">
    <property type="protein sequence ID" value="MST98884.1"/>
    <property type="molecule type" value="Genomic_DNA"/>
</dbReference>
<evidence type="ECO:0000313" key="7">
    <source>
        <dbReference type="EMBL" id="MST98884.1"/>
    </source>
</evidence>
<dbReference type="Proteomes" id="UP000435649">
    <property type="component" value="Unassembled WGS sequence"/>
</dbReference>
<protein>
    <submittedName>
        <fullName evidence="7">1-acyl-sn-glycerol-3-phosphate acyltransferase</fullName>
    </submittedName>
</protein>
<evidence type="ECO:0000256" key="1">
    <source>
        <dbReference type="ARBA" id="ARBA00005189"/>
    </source>
</evidence>
<comment type="pathway">
    <text evidence="1">Lipid metabolism.</text>
</comment>
<keyword evidence="2" id="KW-0444">Lipid biosynthesis</keyword>
<evidence type="ECO:0000256" key="2">
    <source>
        <dbReference type="ARBA" id="ARBA00022516"/>
    </source>
</evidence>
<dbReference type="PANTHER" id="PTHR10434">
    <property type="entry name" value="1-ACYL-SN-GLYCEROL-3-PHOSPHATE ACYLTRANSFERASE"/>
    <property type="match status" value="1"/>
</dbReference>
<dbReference type="CDD" id="cd07989">
    <property type="entry name" value="LPLAT_AGPAT-like"/>
    <property type="match status" value="1"/>
</dbReference>
<evidence type="ECO:0000259" key="6">
    <source>
        <dbReference type="SMART" id="SM00563"/>
    </source>
</evidence>
<evidence type="ECO:0000256" key="3">
    <source>
        <dbReference type="ARBA" id="ARBA00022679"/>
    </source>
</evidence>
<gene>
    <name evidence="7" type="ORF">FYJ85_17755</name>
</gene>
<keyword evidence="4" id="KW-0443">Lipid metabolism</keyword>
<keyword evidence="3 7" id="KW-0808">Transferase</keyword>
<reference evidence="7 8" key="1">
    <citation type="submission" date="2019-08" db="EMBL/GenBank/DDBJ databases">
        <title>In-depth cultivation of the pig gut microbiome towards novel bacterial diversity and tailored functional studies.</title>
        <authorList>
            <person name="Wylensek D."/>
            <person name="Hitch T.C.A."/>
            <person name="Clavel T."/>
        </authorList>
    </citation>
    <scope>NUCLEOTIDE SEQUENCE [LARGE SCALE GENOMIC DNA]</scope>
    <source>
        <strain evidence="7 8">BBE-744-WT-12</strain>
    </source>
</reference>
<dbReference type="PANTHER" id="PTHR10434:SF64">
    <property type="entry name" value="1-ACYL-SN-GLYCEROL-3-PHOSPHATE ACYLTRANSFERASE-RELATED"/>
    <property type="match status" value="1"/>
</dbReference>
<dbReference type="GO" id="GO:0003841">
    <property type="term" value="F:1-acylglycerol-3-phosphate O-acyltransferase activity"/>
    <property type="evidence" value="ECO:0007669"/>
    <property type="project" value="TreeGrafter"/>
</dbReference>
<dbReference type="SUPFAM" id="SSF69593">
    <property type="entry name" value="Glycerol-3-phosphate (1)-acyltransferase"/>
    <property type="match status" value="1"/>
</dbReference>
<dbReference type="InterPro" id="IPR002123">
    <property type="entry name" value="Plipid/glycerol_acylTrfase"/>
</dbReference>
<proteinExistence type="predicted"/>
<name>A0A844G7F6_9BACT</name>
<evidence type="ECO:0000256" key="5">
    <source>
        <dbReference type="ARBA" id="ARBA00023315"/>
    </source>
</evidence>
<dbReference type="GO" id="GO:0006654">
    <property type="term" value="P:phosphatidic acid biosynthetic process"/>
    <property type="evidence" value="ECO:0007669"/>
    <property type="project" value="TreeGrafter"/>
</dbReference>
<evidence type="ECO:0000256" key="4">
    <source>
        <dbReference type="ARBA" id="ARBA00023098"/>
    </source>
</evidence>